<organism evidence="2 3">
    <name type="scientific">Phaeosphaeria nodorum (strain SN15 / ATCC MYA-4574 / FGSC 10173)</name>
    <name type="common">Glume blotch fungus</name>
    <name type="synonym">Parastagonospora nodorum</name>
    <dbReference type="NCBI Taxonomy" id="321614"/>
    <lineage>
        <taxon>Eukaryota</taxon>
        <taxon>Fungi</taxon>
        <taxon>Dikarya</taxon>
        <taxon>Ascomycota</taxon>
        <taxon>Pezizomycotina</taxon>
        <taxon>Dothideomycetes</taxon>
        <taxon>Pleosporomycetidae</taxon>
        <taxon>Pleosporales</taxon>
        <taxon>Pleosporineae</taxon>
        <taxon>Phaeosphaeriaceae</taxon>
        <taxon>Parastagonospora</taxon>
    </lineage>
</organism>
<reference evidence="3" key="1">
    <citation type="journal article" date="2007" name="Plant Cell">
        <title>Dothideomycete-plant interactions illuminated by genome sequencing and EST analysis of the wheat pathogen Stagonospora nodorum.</title>
        <authorList>
            <person name="Hane J.K."/>
            <person name="Lowe R.G."/>
            <person name="Solomon P.S."/>
            <person name="Tan K.C."/>
            <person name="Schoch C.L."/>
            <person name="Spatafora J.W."/>
            <person name="Crous P.W."/>
            <person name="Kodira C."/>
            <person name="Birren B.W."/>
            <person name="Galagan J.E."/>
            <person name="Torriani S.F."/>
            <person name="McDonald B.A."/>
            <person name="Oliver R.P."/>
        </authorList>
    </citation>
    <scope>NUCLEOTIDE SEQUENCE [LARGE SCALE GENOMIC DNA]</scope>
    <source>
        <strain evidence="3">SN15 / ATCC MYA-4574 / FGSC 10173</strain>
    </source>
</reference>
<dbReference type="GeneID" id="5970451"/>
<dbReference type="EMBL" id="CH445328">
    <property type="protein sequence ID" value="EAT89736.1"/>
    <property type="molecule type" value="Genomic_DNA"/>
</dbReference>
<evidence type="ECO:0000256" key="1">
    <source>
        <dbReference type="SAM" id="MobiDB-lite"/>
    </source>
</evidence>
<gene>
    <name evidence="2" type="ORF">SNOG_03005</name>
</gene>
<dbReference type="KEGG" id="pno:SNOG_03005"/>
<name>Q0UZ09_PHANO</name>
<sequence>MSTLTDSSLRKPGPNCPLHGGQASGLCGGQLRLQAYKRTHIPQFECEIKIDLLESVDPEATKAIPRPRKPHPSPAADLVTLVQPYHRTGSAAFINNCWPTPTYLTALLRKARATALGQQPDP</sequence>
<dbReference type="HOGENOM" id="CLU_2027566_0_0_1"/>
<dbReference type="Proteomes" id="UP000001055">
    <property type="component" value="Unassembled WGS sequence"/>
</dbReference>
<evidence type="ECO:0000313" key="3">
    <source>
        <dbReference type="Proteomes" id="UP000001055"/>
    </source>
</evidence>
<dbReference type="RefSeq" id="XP_001793594.1">
    <property type="nucleotide sequence ID" value="XM_001793542.1"/>
</dbReference>
<proteinExistence type="predicted"/>
<accession>Q0UZ09</accession>
<evidence type="ECO:0000313" key="2">
    <source>
        <dbReference type="EMBL" id="EAT89736.1"/>
    </source>
</evidence>
<dbReference type="InParanoid" id="Q0UZ09"/>
<dbReference type="AlphaFoldDB" id="Q0UZ09"/>
<feature type="region of interest" description="Disordered" evidence="1">
    <location>
        <begin position="1"/>
        <end position="21"/>
    </location>
</feature>
<protein>
    <submittedName>
        <fullName evidence="2">Uncharacterized protein</fullName>
    </submittedName>
</protein>